<dbReference type="GO" id="GO:0016787">
    <property type="term" value="F:hydrolase activity"/>
    <property type="evidence" value="ECO:0007669"/>
    <property type="project" value="UniProtKB-KW"/>
</dbReference>
<evidence type="ECO:0000259" key="2">
    <source>
        <dbReference type="SMART" id="SM00471"/>
    </source>
</evidence>
<dbReference type="SMART" id="SM00471">
    <property type="entry name" value="HDc"/>
    <property type="match status" value="1"/>
</dbReference>
<dbReference type="Pfam" id="PF13286">
    <property type="entry name" value="HD_assoc"/>
    <property type="match status" value="1"/>
</dbReference>
<dbReference type="HOGENOM" id="CLU_028163_1_1_0"/>
<evidence type="ECO:0000256" key="1">
    <source>
        <dbReference type="ARBA" id="ARBA00022801"/>
    </source>
</evidence>
<sequence>MHTLKKQPTLDLTEGDFFAVHRHFVEESETHYLHAHAAFSKNHSRYFGPQQDHRLPYKRDVDRIVHSKAYARYVDKTQVVYLVKNDHITHRSLHVQLVSNFARGIAEILRLNLDLVEAIALGHDVGHPPFGHEGERYLSTLAQEYGLPAFAHPWQSCHLFTHIEPLNLGLNVYDGFLCHDGGMQGHILKPKFGKTWDDHFNERDLKLKDPDFNIIPGTMEGCLVKLCDTISYLGRDIEDAIHLKILDREMVPQTILGTSNGEILSYVARDMIKNSYGKDYIAISEEVLDALKILRKFNFKHIYVHPLLKVESKKVQRSYRILLETLLKDHQTNGENSHLWTHFLHNKTDSYRSQTSEIQQLFDYISGMTDNYFVRTLQQLIVPMPIEL</sequence>
<dbReference type="SUPFAM" id="SSF109604">
    <property type="entry name" value="HD-domain/PDEase-like"/>
    <property type="match status" value="1"/>
</dbReference>
<dbReference type="RefSeq" id="WP_006340506.1">
    <property type="nucleotide sequence ID" value="NC_015702.1"/>
</dbReference>
<dbReference type="InterPro" id="IPR003607">
    <property type="entry name" value="HD/PDEase_dom"/>
</dbReference>
<dbReference type="eggNOG" id="COG0232">
    <property type="taxonomic scope" value="Bacteria"/>
</dbReference>
<organism evidence="3 4">
    <name type="scientific">Parachlamydia acanthamoebae (strain UV7)</name>
    <dbReference type="NCBI Taxonomy" id="765952"/>
    <lineage>
        <taxon>Bacteria</taxon>
        <taxon>Pseudomonadati</taxon>
        <taxon>Chlamydiota</taxon>
        <taxon>Chlamydiia</taxon>
        <taxon>Parachlamydiales</taxon>
        <taxon>Parachlamydiaceae</taxon>
        <taxon>Parachlamydia</taxon>
    </lineage>
</organism>
<dbReference type="Pfam" id="PF01966">
    <property type="entry name" value="HD"/>
    <property type="match status" value="1"/>
</dbReference>
<protein>
    <submittedName>
        <fullName evidence="3">Deoxyguanosinetriphosphate triphosphohydrolase-like protein</fullName>
    </submittedName>
</protein>
<dbReference type="OrthoDB" id="9803619at2"/>
<proteinExistence type="predicted"/>
<reference evidence="3 4" key="2">
    <citation type="journal article" date="2011" name="Mol. Biol. Evol.">
        <title>Unity in variety--the pan-genome of the Chlamydiae.</title>
        <authorList>
            <person name="Collingro A."/>
            <person name="Tischler P."/>
            <person name="Weinmaier T."/>
            <person name="Penz T."/>
            <person name="Heinz E."/>
            <person name="Brunham R.C."/>
            <person name="Read T.D."/>
            <person name="Bavoil P.M."/>
            <person name="Sachse K."/>
            <person name="Kahane S."/>
            <person name="Friedman M.G."/>
            <person name="Rattei T."/>
            <person name="Myers G.S."/>
            <person name="Horn M."/>
        </authorList>
    </citation>
    <scope>NUCLEOTIDE SEQUENCE [LARGE SCALE GENOMIC DNA]</scope>
    <source>
        <strain evidence="4">UV7</strain>
    </source>
</reference>
<dbReference type="InterPro" id="IPR006674">
    <property type="entry name" value="HD_domain"/>
</dbReference>
<dbReference type="STRING" id="765952.PUV_03020"/>
<evidence type="ECO:0000313" key="3">
    <source>
        <dbReference type="EMBL" id="CCB85252.1"/>
    </source>
</evidence>
<dbReference type="Proteomes" id="UP000000495">
    <property type="component" value="Chromosome"/>
</dbReference>
<name>F8KVV9_PARAV</name>
<dbReference type="Gene3D" id="1.10.3210.10">
    <property type="entry name" value="Hypothetical protein af1432"/>
    <property type="match status" value="1"/>
</dbReference>
<evidence type="ECO:0000313" key="4">
    <source>
        <dbReference type="Proteomes" id="UP000000495"/>
    </source>
</evidence>
<dbReference type="KEGG" id="puv:PUV_03020"/>
<reference key="1">
    <citation type="journal article" date="2011" name="Mol. Biol. Evol.">
        <title>Unity in variety -- the pan-genome of the Chlamydiae.</title>
        <authorList>
            <person name="Collingro A."/>
            <person name="Tischler P."/>
            <person name="Weinmaier T."/>
            <person name="Penz T."/>
            <person name="Heinz E."/>
            <person name="Brunham R.C."/>
            <person name="Read T.D."/>
            <person name="Bavoil P.M."/>
            <person name="Sachse K."/>
            <person name="Kahane S."/>
            <person name="Friedman M.G."/>
            <person name="Rattei T."/>
            <person name="Myers G.S.A."/>
            <person name="Horn M."/>
        </authorList>
    </citation>
    <scope>NUCLEOTIDE SEQUENCE</scope>
    <source>
        <strain>UV7</strain>
    </source>
</reference>
<dbReference type="InterPro" id="IPR026875">
    <property type="entry name" value="PHydrolase_assoc_dom"/>
</dbReference>
<dbReference type="CDD" id="cd00077">
    <property type="entry name" value="HDc"/>
    <property type="match status" value="1"/>
</dbReference>
<gene>
    <name evidence="3" type="ordered locus">PUV_03020</name>
</gene>
<keyword evidence="1 3" id="KW-0378">Hydrolase</keyword>
<feature type="domain" description="HD/PDEase" evidence="2">
    <location>
        <begin position="87"/>
        <end position="242"/>
    </location>
</feature>
<dbReference type="EMBL" id="FR872580">
    <property type="protein sequence ID" value="CCB85252.1"/>
    <property type="molecule type" value="Genomic_DNA"/>
</dbReference>
<dbReference type="AlphaFoldDB" id="F8KVV9"/>
<keyword evidence="4" id="KW-1185">Reference proteome</keyword>
<accession>F8KVV9</accession>